<keyword evidence="12 18" id="KW-0520">NAD</keyword>
<evidence type="ECO:0000256" key="13">
    <source>
        <dbReference type="ARBA" id="ARBA00023136"/>
    </source>
</evidence>
<evidence type="ECO:0000256" key="16">
    <source>
        <dbReference type="ARBA" id="ARBA00047388"/>
    </source>
</evidence>
<sequence length="619" mass="67461">MWLFNRIVKRFTLIALFISLGLISPVILAEPNTFPIGNADIKGIDEDINLPKTLTAEQAFSLQAPLYNAQQLQFQWTIQPQHYLYKEQFILIPATTQGFKLGETQLPKGEIKQDPSFGQVEAIHDQAKVNLPIERVDLSRSQLQVDVGWQGCQAGKNCYPPQRKRFLLTWANANANAPVTVSEVTLSEVESNTPLSKPAPVVRNEQDQLVDELKGQNIAVTLLIFLGLGILLALTPCVFPMIPILSGIIVGQKNITPRKAFGLSLIYVLAMAFTYTIAGVLAGLFGQNLQAYFQNPWILGAFSGIFVLLALSMFGVYDLQIPAGIQERLTHWSNRQAGGNWVGVAIMGALSALIVGPCVAAPLAGALIYIGQTGDAVLGGAALFSLSIGMGLPLILVGTMSGLLPKAGLWMEAVKRIFGIMLLGVAIWLIERILPTYVSQLLWAALFIFAAVLFGLFKPAHGKWQTVARGLGALSLIYGLILGGTAIWSHLHAPHNSQHNALAFKRINNLTELQTALKDANGKPVMLDVYADWCIACKEFEMHTFSQPAVQAALKDTVLLQVDVTQNSAEQRALQQHYQIIGPPAILFFDSQAQEQKTKRIVGFMPAAAFIQQLASPAP</sequence>
<keyword evidence="10 18" id="KW-1133">Transmembrane helix</keyword>
<reference evidence="21" key="1">
    <citation type="journal article" date="2023" name="Int. J. Mol. Sci.">
        <title>Metagenomics Revealed a New Genus 'Candidatus Thiocaldithrix dubininis' gen. nov., sp. nov. and a New Species 'Candidatus Thiothrix putei' sp. nov. in the Family Thiotrichaceae, Some Members of Which Have Traits of Both Na+- and H+-Motive Energetics.</title>
        <authorList>
            <person name="Ravin N.V."/>
            <person name="Muntyan M.S."/>
            <person name="Smolyakov D.D."/>
            <person name="Rudenko T.S."/>
            <person name="Beletsky A.V."/>
            <person name="Mardanov A.V."/>
            <person name="Grabovich M.Y."/>
        </authorList>
    </citation>
    <scope>NUCLEOTIDE SEQUENCE</scope>
    <source>
        <strain evidence="21">GKL-01</strain>
    </source>
</reference>
<dbReference type="InterPro" id="IPR035671">
    <property type="entry name" value="DsbD_gamma"/>
</dbReference>
<dbReference type="InterPro" id="IPR003834">
    <property type="entry name" value="Cyt_c_assmbl_TM_dom"/>
</dbReference>
<dbReference type="AlphaFoldDB" id="A0AA95H668"/>
<dbReference type="Gene3D" id="3.40.30.10">
    <property type="entry name" value="Glutaredoxin"/>
    <property type="match status" value="1"/>
</dbReference>
<feature type="disulfide bond" description="Redox-active" evidence="18">
    <location>
        <begin position="534"/>
        <end position="537"/>
    </location>
</feature>
<feature type="transmembrane region" description="Helical" evidence="18">
    <location>
        <begin position="260"/>
        <end position="285"/>
    </location>
</feature>
<feature type="transmembrane region" description="Helical" evidence="18">
    <location>
        <begin position="376"/>
        <end position="397"/>
    </location>
</feature>
<keyword evidence="7" id="KW-0732">Signal</keyword>
<gene>
    <name evidence="18 21" type="primary">dsbD</name>
    <name evidence="21" type="ORF">QJT80_03935</name>
</gene>
<dbReference type="Gene3D" id="2.60.40.1250">
    <property type="entry name" value="Thiol:disulfide interchange protein DsbD, N-terminal domain"/>
    <property type="match status" value="1"/>
</dbReference>
<feature type="transmembrane region" description="Helical" evidence="18">
    <location>
        <begin position="417"/>
        <end position="434"/>
    </location>
</feature>
<feature type="transmembrane region" description="Helical" evidence="18">
    <location>
        <begin position="340"/>
        <end position="370"/>
    </location>
</feature>
<dbReference type="GO" id="GO:0005886">
    <property type="term" value="C:plasma membrane"/>
    <property type="evidence" value="ECO:0007669"/>
    <property type="project" value="UniProtKB-SubCell"/>
</dbReference>
<evidence type="ECO:0000256" key="4">
    <source>
        <dbReference type="ARBA" id="ARBA00022475"/>
    </source>
</evidence>
<evidence type="ECO:0000256" key="11">
    <source>
        <dbReference type="ARBA" id="ARBA00023002"/>
    </source>
</evidence>
<dbReference type="KEGG" id="tdu:QJT80_03935"/>
<dbReference type="GO" id="GO:0047134">
    <property type="term" value="F:protein-disulfide reductase [NAD(P)H] activity"/>
    <property type="evidence" value="ECO:0007669"/>
    <property type="project" value="UniProtKB-UniRule"/>
</dbReference>
<evidence type="ECO:0000256" key="18">
    <source>
        <dbReference type="HAMAP-Rule" id="MF_00399"/>
    </source>
</evidence>
<reference evidence="21" key="2">
    <citation type="submission" date="2023-04" db="EMBL/GenBank/DDBJ databases">
        <authorList>
            <person name="Beletskiy A.V."/>
            <person name="Mardanov A.V."/>
            <person name="Ravin N.V."/>
        </authorList>
    </citation>
    <scope>NUCLEOTIDE SEQUENCE</scope>
    <source>
        <strain evidence="21">GKL-01</strain>
    </source>
</reference>
<evidence type="ECO:0000256" key="9">
    <source>
        <dbReference type="ARBA" id="ARBA00022982"/>
    </source>
</evidence>
<dbReference type="GO" id="GO:0017004">
    <property type="term" value="P:cytochrome complex assembly"/>
    <property type="evidence" value="ECO:0007669"/>
    <property type="project" value="UniProtKB-UniRule"/>
</dbReference>
<keyword evidence="9 18" id="KW-0249">Electron transport</keyword>
<evidence type="ECO:0000256" key="2">
    <source>
        <dbReference type="ARBA" id="ARBA00007241"/>
    </source>
</evidence>
<keyword evidence="13 18" id="KW-0472">Membrane</keyword>
<name>A0AA95H668_9GAMM</name>
<keyword evidence="6 18" id="KW-0812">Transmembrane</keyword>
<comment type="caution">
    <text evidence="18">Lacks conserved residue(s) required for the propagation of feature annotation.</text>
</comment>
<evidence type="ECO:0000256" key="6">
    <source>
        <dbReference type="ARBA" id="ARBA00022692"/>
    </source>
</evidence>
<keyword evidence="14 18" id="KW-1015">Disulfide bond</keyword>
<evidence type="ECO:0000256" key="15">
    <source>
        <dbReference type="ARBA" id="ARBA00023284"/>
    </source>
</evidence>
<dbReference type="GO" id="GO:0009055">
    <property type="term" value="F:electron transfer activity"/>
    <property type="evidence" value="ECO:0007669"/>
    <property type="project" value="UniProtKB-UniRule"/>
</dbReference>
<comment type="subcellular location">
    <subcellularLocation>
        <location evidence="1 18">Cell inner membrane</location>
        <topology evidence="1 18">Multi-pass membrane protein</topology>
    </subcellularLocation>
</comment>
<dbReference type="Pfam" id="PF13899">
    <property type="entry name" value="Thioredoxin_7"/>
    <property type="match status" value="1"/>
</dbReference>
<keyword evidence="5 18" id="KW-0997">Cell inner membrane</keyword>
<evidence type="ECO:0000259" key="19">
    <source>
        <dbReference type="Pfam" id="PF02683"/>
    </source>
</evidence>
<proteinExistence type="inferred from homology"/>
<dbReference type="SUPFAM" id="SSF52833">
    <property type="entry name" value="Thioredoxin-like"/>
    <property type="match status" value="1"/>
</dbReference>
<dbReference type="HAMAP" id="MF_00399">
    <property type="entry name" value="DbsD"/>
    <property type="match status" value="1"/>
</dbReference>
<feature type="disulfide bond" description="Redox-active" evidence="18">
    <location>
        <begin position="152"/>
        <end position="158"/>
    </location>
</feature>
<comment type="catalytic activity">
    <reaction evidence="17 18">
        <text>[protein]-dithiol + NADP(+) = [protein]-disulfide + NADPH + H(+)</text>
        <dbReference type="Rhea" id="RHEA:18753"/>
        <dbReference type="Rhea" id="RHEA-COMP:10593"/>
        <dbReference type="Rhea" id="RHEA-COMP:10594"/>
        <dbReference type="ChEBI" id="CHEBI:15378"/>
        <dbReference type="ChEBI" id="CHEBI:29950"/>
        <dbReference type="ChEBI" id="CHEBI:50058"/>
        <dbReference type="ChEBI" id="CHEBI:57783"/>
        <dbReference type="ChEBI" id="CHEBI:58349"/>
        <dbReference type="EC" id="1.8.1.8"/>
    </reaction>
</comment>
<keyword evidence="4 18" id="KW-1003">Cell membrane</keyword>
<dbReference type="InterPro" id="IPR036249">
    <property type="entry name" value="Thioredoxin-like_sf"/>
</dbReference>
<feature type="transmembrane region" description="Helical" evidence="18">
    <location>
        <begin position="440"/>
        <end position="458"/>
    </location>
</feature>
<evidence type="ECO:0000256" key="12">
    <source>
        <dbReference type="ARBA" id="ARBA00023027"/>
    </source>
</evidence>
<dbReference type="Proteomes" id="UP001300672">
    <property type="component" value="Chromosome"/>
</dbReference>
<keyword evidence="8 18" id="KW-0201">Cytochrome c-type biogenesis</keyword>
<protein>
    <recommendedName>
        <fullName evidence="18">Thiol:disulfide interchange protein DsbD</fullName>
        <ecNumber evidence="18">1.8.1.8</ecNumber>
    </recommendedName>
    <alternativeName>
        <fullName evidence="18">Protein-disulfide reductase</fullName>
        <shortName evidence="18">Disulfide reductase</shortName>
    </alternativeName>
</protein>
<feature type="transmembrane region" description="Helical" evidence="18">
    <location>
        <begin position="297"/>
        <end position="319"/>
    </location>
</feature>
<feature type="transmembrane region" description="Helical" evidence="18">
    <location>
        <begin position="470"/>
        <end position="491"/>
    </location>
</feature>
<evidence type="ECO:0000256" key="14">
    <source>
        <dbReference type="ARBA" id="ARBA00023157"/>
    </source>
</evidence>
<dbReference type="NCBIfam" id="NF001419">
    <property type="entry name" value="PRK00293.1"/>
    <property type="match status" value="1"/>
</dbReference>
<feature type="domain" description="Thiol:disulfide interchange protein DsbD N-terminal" evidence="20">
    <location>
        <begin position="53"/>
        <end position="168"/>
    </location>
</feature>
<feature type="transmembrane region" description="Helical" evidence="18">
    <location>
        <begin position="218"/>
        <end position="239"/>
    </location>
</feature>
<dbReference type="PANTHER" id="PTHR32234:SF0">
    <property type="entry name" value="THIOL:DISULFIDE INTERCHANGE PROTEIN DSBD"/>
    <property type="match status" value="1"/>
</dbReference>
<evidence type="ECO:0000256" key="7">
    <source>
        <dbReference type="ARBA" id="ARBA00022729"/>
    </source>
</evidence>
<evidence type="ECO:0000259" key="20">
    <source>
        <dbReference type="Pfam" id="PF11412"/>
    </source>
</evidence>
<comment type="function">
    <text evidence="18">Required to facilitate the formation of correct disulfide bonds in some periplasmic proteins and for the assembly of the periplasmic c-type cytochromes. Acts by transferring electrons from cytoplasmic thioredoxin to the periplasm. This transfer involves a cascade of disulfide bond formation and reduction steps.</text>
</comment>
<keyword evidence="11 18" id="KW-0560">Oxidoreductase</keyword>
<evidence type="ECO:0000256" key="8">
    <source>
        <dbReference type="ARBA" id="ARBA00022748"/>
    </source>
</evidence>
<keyword evidence="3 18" id="KW-0813">Transport</keyword>
<dbReference type="Pfam" id="PF02683">
    <property type="entry name" value="DsbD_TM"/>
    <property type="match status" value="1"/>
</dbReference>
<dbReference type="InterPro" id="IPR028250">
    <property type="entry name" value="DsbDN"/>
</dbReference>
<keyword evidence="15 18" id="KW-0676">Redox-active center</keyword>
<dbReference type="PANTHER" id="PTHR32234">
    <property type="entry name" value="THIOL:DISULFIDE INTERCHANGE PROTEIN DSBD"/>
    <property type="match status" value="1"/>
</dbReference>
<dbReference type="InterPro" id="IPR022910">
    <property type="entry name" value="Thiol_diS_interchange_DbsD"/>
</dbReference>
<evidence type="ECO:0000256" key="1">
    <source>
        <dbReference type="ARBA" id="ARBA00004429"/>
    </source>
</evidence>
<dbReference type="EC" id="1.8.1.8" evidence="18"/>
<dbReference type="FunFam" id="3.40.30.10:FF:000116">
    <property type="entry name" value="Thiol:disulfide interchange protein DsbD"/>
    <property type="match status" value="1"/>
</dbReference>
<evidence type="ECO:0000313" key="21">
    <source>
        <dbReference type="EMBL" id="WGZ91627.1"/>
    </source>
</evidence>
<dbReference type="SUPFAM" id="SSF74863">
    <property type="entry name" value="Thiol:disulfide interchange protein DsbD, N-terminal domain (DsbD-alpha)"/>
    <property type="match status" value="1"/>
</dbReference>
<evidence type="ECO:0000256" key="10">
    <source>
        <dbReference type="ARBA" id="ARBA00022989"/>
    </source>
</evidence>
<dbReference type="InterPro" id="IPR036929">
    <property type="entry name" value="DsbDN_sf"/>
</dbReference>
<evidence type="ECO:0000256" key="3">
    <source>
        <dbReference type="ARBA" id="ARBA00022448"/>
    </source>
</evidence>
<comment type="similarity">
    <text evidence="2 18">Belongs to the thioredoxin family. DsbD subfamily.</text>
</comment>
<dbReference type="EMBL" id="CP124755">
    <property type="protein sequence ID" value="WGZ91627.1"/>
    <property type="molecule type" value="Genomic_DNA"/>
</dbReference>
<evidence type="ECO:0000256" key="5">
    <source>
        <dbReference type="ARBA" id="ARBA00022519"/>
    </source>
</evidence>
<dbReference type="Pfam" id="PF11412">
    <property type="entry name" value="DsbD_N"/>
    <property type="match status" value="1"/>
</dbReference>
<dbReference type="GO" id="GO:0045454">
    <property type="term" value="P:cell redox homeostasis"/>
    <property type="evidence" value="ECO:0007669"/>
    <property type="project" value="TreeGrafter"/>
</dbReference>
<evidence type="ECO:0000256" key="17">
    <source>
        <dbReference type="ARBA" id="ARBA00047804"/>
    </source>
</evidence>
<comment type="catalytic activity">
    <reaction evidence="16 18">
        <text>[protein]-dithiol + NAD(+) = [protein]-disulfide + NADH + H(+)</text>
        <dbReference type="Rhea" id="RHEA:18749"/>
        <dbReference type="Rhea" id="RHEA-COMP:10593"/>
        <dbReference type="Rhea" id="RHEA-COMP:10594"/>
        <dbReference type="ChEBI" id="CHEBI:15378"/>
        <dbReference type="ChEBI" id="CHEBI:29950"/>
        <dbReference type="ChEBI" id="CHEBI:50058"/>
        <dbReference type="ChEBI" id="CHEBI:57540"/>
        <dbReference type="ChEBI" id="CHEBI:57945"/>
        <dbReference type="EC" id="1.8.1.8"/>
    </reaction>
</comment>
<organism evidence="21">
    <name type="scientific">Candidatus Thiocaldithrix dubininis</name>
    <dbReference type="NCBI Taxonomy" id="3080823"/>
    <lineage>
        <taxon>Bacteria</taxon>
        <taxon>Pseudomonadati</taxon>
        <taxon>Pseudomonadota</taxon>
        <taxon>Gammaproteobacteria</taxon>
        <taxon>Thiotrichales</taxon>
        <taxon>Thiotrichaceae</taxon>
        <taxon>Candidatus Thiocaldithrix</taxon>
    </lineage>
</organism>
<accession>A0AA95H668</accession>
<feature type="domain" description="Cytochrome C biogenesis protein transmembrane" evidence="19">
    <location>
        <begin position="219"/>
        <end position="434"/>
    </location>
</feature>
<dbReference type="CDD" id="cd02953">
    <property type="entry name" value="DsbDgamma"/>
    <property type="match status" value="1"/>
</dbReference>